<accession>A0A8A7KEZ0</accession>
<keyword evidence="9" id="KW-1185">Reference proteome</keyword>
<proteinExistence type="inferred from homology"/>
<gene>
    <name evidence="8" type="ORF">GM661_09780</name>
</gene>
<dbReference type="KEGG" id="ifn:GM661_09780"/>
<feature type="transmembrane region" description="Helical" evidence="7">
    <location>
        <begin position="255"/>
        <end position="275"/>
    </location>
</feature>
<dbReference type="RefSeq" id="WP_230866699.1">
    <property type="nucleotide sequence ID" value="NZ_CP046640.1"/>
</dbReference>
<keyword evidence="6 7" id="KW-0472">Membrane</keyword>
<evidence type="ECO:0000256" key="5">
    <source>
        <dbReference type="ARBA" id="ARBA00022989"/>
    </source>
</evidence>
<dbReference type="InterPro" id="IPR036127">
    <property type="entry name" value="CcmE-like_sf"/>
</dbReference>
<keyword evidence="5 7" id="KW-1133">Transmembrane helix</keyword>
<dbReference type="GO" id="GO:0017004">
    <property type="term" value="P:cytochrome complex assembly"/>
    <property type="evidence" value="ECO:0007669"/>
    <property type="project" value="UniProtKB-KW"/>
</dbReference>
<evidence type="ECO:0000256" key="1">
    <source>
        <dbReference type="ARBA" id="ARBA00022475"/>
    </source>
</evidence>
<dbReference type="Proteomes" id="UP000665020">
    <property type="component" value="Chromosome"/>
</dbReference>
<protein>
    <recommendedName>
        <fullName evidence="7">UPF0182 protein GM661_09780</fullName>
    </recommendedName>
</protein>
<organism evidence="8 9">
    <name type="scientific">Iocasia fonsfrigidae</name>
    <dbReference type="NCBI Taxonomy" id="2682810"/>
    <lineage>
        <taxon>Bacteria</taxon>
        <taxon>Bacillati</taxon>
        <taxon>Bacillota</taxon>
        <taxon>Clostridia</taxon>
        <taxon>Halanaerobiales</taxon>
        <taxon>Halanaerobiaceae</taxon>
        <taxon>Iocasia</taxon>
    </lineage>
</organism>
<evidence type="ECO:0000256" key="4">
    <source>
        <dbReference type="ARBA" id="ARBA00022748"/>
    </source>
</evidence>
<evidence type="ECO:0000256" key="6">
    <source>
        <dbReference type="ARBA" id="ARBA00023136"/>
    </source>
</evidence>
<keyword evidence="2" id="KW-0479">Metal-binding</keyword>
<evidence type="ECO:0000256" key="2">
    <source>
        <dbReference type="ARBA" id="ARBA00022617"/>
    </source>
</evidence>
<dbReference type="AlphaFoldDB" id="A0A8A7KEZ0"/>
<dbReference type="HAMAP" id="MF_01600">
    <property type="entry name" value="UPF0182"/>
    <property type="match status" value="1"/>
</dbReference>
<dbReference type="GO" id="GO:0005886">
    <property type="term" value="C:plasma membrane"/>
    <property type="evidence" value="ECO:0007669"/>
    <property type="project" value="UniProtKB-SubCell"/>
</dbReference>
<keyword evidence="2" id="KW-0408">Iron</keyword>
<feature type="transmembrane region" description="Helical" evidence="7">
    <location>
        <begin position="172"/>
        <end position="191"/>
    </location>
</feature>
<dbReference type="GO" id="GO:0005576">
    <property type="term" value="C:extracellular region"/>
    <property type="evidence" value="ECO:0007669"/>
    <property type="project" value="TreeGrafter"/>
</dbReference>
<comment type="similarity">
    <text evidence="7">Belongs to the UPF0182 family.</text>
</comment>
<keyword evidence="1 7" id="KW-1003">Cell membrane</keyword>
<feature type="transmembrane region" description="Helical" evidence="7">
    <location>
        <begin position="212"/>
        <end position="229"/>
    </location>
</feature>
<feature type="transmembrane region" description="Helical" evidence="7">
    <location>
        <begin position="7"/>
        <end position="25"/>
    </location>
</feature>
<dbReference type="PANTHER" id="PTHR39344">
    <property type="entry name" value="UPF0182 PROTEIN SLL1060"/>
    <property type="match status" value="1"/>
</dbReference>
<keyword evidence="3 7" id="KW-0812">Transmembrane</keyword>
<comment type="subcellular location">
    <subcellularLocation>
        <location evidence="7">Cell membrane</location>
        <topology evidence="7">Multi-pass membrane protein</topology>
    </subcellularLocation>
</comment>
<sequence length="922" mass="107341">MSKTFKVLLTIIILALFALMILIFSGSQFYTEWLWFKNLNYQRTFITMFFTNFWLRIIVGLLFTIFLYINLSFTKKPLLEYLSVKGDDNVESLFRGSNNDFIAWLNKKRLNYLFLLSSIILGFLFSSINQELWKIVLKYFNQTEFGIVDPIFSQDISFYVFSLPFYNFLKDMGMVLTVLTLITIAIIYTLSAGINSFKDVKFKLSSRAKTHITVLITLFLFLKALSYRLRMYDLLYSARGVVFGAGYTDVNANMLGLRVLTIIAFLTAIILLINLFKKNYRVLLWSLGLWLIASIIFGSLYPSFIQRFQVEPNEIDRERKYISYNIDMTLKAYGLNDIKEEEFRLNDNLTNEILADNEETVNNIRLLDPRPLLSTYNQLQGLRQYYTFPNIDIDRYMVDGEYRQVMLAARELDQNRLASQARTWINQKLKYTHGYGVTMSPVNTVTSDGLPTFLIKDIPPKTFSDIEVDNPAIYYGEKTNSDYIIANTKEGEFDYPLGSENAYTDYDGTGGVQLNNYFKKVLYAIRYSNIKLLLNQDITPESRIMYYRNIKTRVRKTAPFLSYDADPYLVVSEGRLFWIQDAYTTTDRFPYSQTSRIGNYIRNSIKVVIDTYNGSMKFYLIDEDDPLAVTYQKIFPDLFVSGEQMPDDIRAHLRYPQDLFLIQTELYSTYHMKNPTVFYNKEDRWNIPTEKYAGNSIQMQPYYNIVKLPDNENSEFVLMLPFTPINKNNMVAWIAARSDGDKYGELLVYSFPKDKLVYGPMQVESRIDQNADISQLLSLWGQRGSRVIRGNLLVIPIGEAILYVEPVYLQAETSELPELKRVVVAYKDRVVMRETFRQALNVIFGVEEIEEETEEIEGQRPGMVEIISSDIQELSSRALEVYQEAQQSLKEGNWADYGEQIERLSELLERLNEISNMPDENM</sequence>
<dbReference type="InterPro" id="IPR005372">
    <property type="entry name" value="UPF0182"/>
</dbReference>
<evidence type="ECO:0000256" key="7">
    <source>
        <dbReference type="HAMAP-Rule" id="MF_01600"/>
    </source>
</evidence>
<evidence type="ECO:0000256" key="3">
    <source>
        <dbReference type="ARBA" id="ARBA00022692"/>
    </source>
</evidence>
<keyword evidence="4" id="KW-0201">Cytochrome c-type biogenesis</keyword>
<reference evidence="8" key="1">
    <citation type="submission" date="2019-12" db="EMBL/GenBank/DDBJ databases">
        <authorList>
            <person name="zhang j."/>
            <person name="sun C.M."/>
        </authorList>
    </citation>
    <scope>NUCLEOTIDE SEQUENCE</scope>
    <source>
        <strain evidence="8">NS-1</strain>
    </source>
</reference>
<dbReference type="EMBL" id="CP046640">
    <property type="protein sequence ID" value="QTL98248.1"/>
    <property type="molecule type" value="Genomic_DNA"/>
</dbReference>
<feature type="transmembrane region" description="Helical" evidence="7">
    <location>
        <begin position="110"/>
        <end position="128"/>
    </location>
</feature>
<dbReference type="PANTHER" id="PTHR39344:SF1">
    <property type="entry name" value="UPF0182 PROTEIN SLL1060"/>
    <property type="match status" value="1"/>
</dbReference>
<dbReference type="GO" id="GO:0017003">
    <property type="term" value="P:protein-heme linkage"/>
    <property type="evidence" value="ECO:0007669"/>
    <property type="project" value="InterPro"/>
</dbReference>
<feature type="transmembrane region" description="Helical" evidence="7">
    <location>
        <begin position="45"/>
        <end position="69"/>
    </location>
</feature>
<name>A0A8A7KEZ0_9FIRM</name>
<evidence type="ECO:0000313" key="8">
    <source>
        <dbReference type="EMBL" id="QTL98248.1"/>
    </source>
</evidence>
<keyword evidence="2" id="KW-0349">Heme</keyword>
<feature type="transmembrane region" description="Helical" evidence="7">
    <location>
        <begin position="282"/>
        <end position="301"/>
    </location>
</feature>
<dbReference type="SUPFAM" id="SSF82093">
    <property type="entry name" value="Heme chaperone CcmE"/>
    <property type="match status" value="1"/>
</dbReference>
<dbReference type="Pfam" id="PF03699">
    <property type="entry name" value="UPF0182"/>
    <property type="match status" value="1"/>
</dbReference>
<evidence type="ECO:0000313" key="9">
    <source>
        <dbReference type="Proteomes" id="UP000665020"/>
    </source>
</evidence>